<dbReference type="PROSITE" id="PS51192">
    <property type="entry name" value="HELICASE_ATP_BIND_1"/>
    <property type="match status" value="1"/>
</dbReference>
<evidence type="ECO:0000259" key="15">
    <source>
        <dbReference type="PROSITE" id="PS51194"/>
    </source>
</evidence>
<evidence type="ECO:0000256" key="8">
    <source>
        <dbReference type="ARBA" id="ARBA00023125"/>
    </source>
</evidence>
<evidence type="ECO:0000256" key="7">
    <source>
        <dbReference type="ARBA" id="ARBA00022840"/>
    </source>
</evidence>
<dbReference type="SUPFAM" id="SSF141259">
    <property type="entry name" value="CarD-like"/>
    <property type="match status" value="1"/>
</dbReference>
<dbReference type="PANTHER" id="PTHR47964">
    <property type="entry name" value="ATP-DEPENDENT DNA HELICASE HOMOLOG RECG, CHLOROPLASTIC"/>
    <property type="match status" value="1"/>
</dbReference>
<keyword evidence="6" id="KW-0347">Helicase</keyword>
<keyword evidence="9 13" id="KW-0234">DNA repair</keyword>
<dbReference type="GO" id="GO:0006355">
    <property type="term" value="P:regulation of DNA-templated transcription"/>
    <property type="evidence" value="ECO:0007669"/>
    <property type="project" value="UniProtKB-UniRule"/>
</dbReference>
<dbReference type="SMART" id="SM00490">
    <property type="entry name" value="HELICc"/>
    <property type="match status" value="1"/>
</dbReference>
<dbReference type="Pfam" id="PF17757">
    <property type="entry name" value="UvrB_inter"/>
    <property type="match status" value="1"/>
</dbReference>
<dbReference type="SUPFAM" id="SSF143517">
    <property type="entry name" value="TRCF domain-like"/>
    <property type="match status" value="1"/>
</dbReference>
<dbReference type="SMART" id="SM00982">
    <property type="entry name" value="TRCF"/>
    <property type="match status" value="1"/>
</dbReference>
<keyword evidence="17" id="KW-1185">Reference proteome</keyword>
<dbReference type="InterPro" id="IPR037235">
    <property type="entry name" value="TRCF-like_C_D7"/>
</dbReference>
<dbReference type="InterPro" id="IPR041471">
    <property type="entry name" value="UvrB_inter"/>
</dbReference>
<dbReference type="EC" id="3.6.4.-" evidence="13"/>
<evidence type="ECO:0000259" key="14">
    <source>
        <dbReference type="PROSITE" id="PS51192"/>
    </source>
</evidence>
<evidence type="ECO:0000256" key="12">
    <source>
        <dbReference type="ARBA" id="ARBA00070128"/>
    </source>
</evidence>
<keyword evidence="7 13" id="KW-0067">ATP-binding</keyword>
<dbReference type="Pfam" id="PF02559">
    <property type="entry name" value="CarD_TRCF_RID"/>
    <property type="match status" value="1"/>
</dbReference>
<evidence type="ECO:0000256" key="4">
    <source>
        <dbReference type="ARBA" id="ARBA00022763"/>
    </source>
</evidence>
<dbReference type="GO" id="GO:0005524">
    <property type="term" value="F:ATP binding"/>
    <property type="evidence" value="ECO:0007669"/>
    <property type="project" value="UniProtKB-UniRule"/>
</dbReference>
<evidence type="ECO:0000256" key="9">
    <source>
        <dbReference type="ARBA" id="ARBA00023204"/>
    </source>
</evidence>
<dbReference type="Gene3D" id="3.30.2060.10">
    <property type="entry name" value="Penicillin-binding protein 1b domain"/>
    <property type="match status" value="1"/>
</dbReference>
<evidence type="ECO:0000256" key="2">
    <source>
        <dbReference type="ARBA" id="ARBA00022490"/>
    </source>
</evidence>
<keyword evidence="5 13" id="KW-0378">Hydrolase</keyword>
<dbReference type="InterPro" id="IPR014001">
    <property type="entry name" value="Helicase_ATP-bd"/>
</dbReference>
<evidence type="ECO:0000256" key="1">
    <source>
        <dbReference type="ARBA" id="ARBA00004496"/>
    </source>
</evidence>
<dbReference type="GO" id="GO:0016787">
    <property type="term" value="F:hydrolase activity"/>
    <property type="evidence" value="ECO:0007669"/>
    <property type="project" value="UniProtKB-KW"/>
</dbReference>
<evidence type="ECO:0000256" key="13">
    <source>
        <dbReference type="HAMAP-Rule" id="MF_00969"/>
    </source>
</evidence>
<dbReference type="SMART" id="SM00487">
    <property type="entry name" value="DEXDc"/>
    <property type="match status" value="1"/>
</dbReference>
<dbReference type="SUPFAM" id="SSF52540">
    <property type="entry name" value="P-loop containing nucleoside triphosphate hydrolases"/>
    <property type="match status" value="2"/>
</dbReference>
<organism evidence="16 17">
    <name type="scientific">Oceanipulchritudo coccoides</name>
    <dbReference type="NCBI Taxonomy" id="2706888"/>
    <lineage>
        <taxon>Bacteria</taxon>
        <taxon>Pseudomonadati</taxon>
        <taxon>Verrucomicrobiota</taxon>
        <taxon>Opitutia</taxon>
        <taxon>Puniceicoccales</taxon>
        <taxon>Oceanipulchritudinaceae</taxon>
        <taxon>Oceanipulchritudo</taxon>
    </lineage>
</organism>
<dbReference type="PANTHER" id="PTHR47964:SF1">
    <property type="entry name" value="ATP-DEPENDENT DNA HELICASE HOMOLOG RECG, CHLOROPLASTIC"/>
    <property type="match status" value="1"/>
</dbReference>
<dbReference type="Gene3D" id="3.40.50.11180">
    <property type="match status" value="1"/>
</dbReference>
<sequence>MKAFRIPAGKNVGLYSGIVPSAMPLALADRLLESKSPVSVILCPSATETQSLIGTVPLFTGLEKKASRQFHFALLPAPPPVEDPDDPLPERLREELECDRLTALTELSNFLDGTGKSERLAIFTTPEGLFSPVPIRDQLIRLEVRLRAGKAVDFKQLRERLAGDMDYDSEAVCERPGQFALRGGLIDVYPLNASAPVRLDFFGDELESIRSFDPTTQRSLEKLEEVTIAARSVGESHTSEQALFDYFGKSVQWILLEPARLVESAPQKFSVFERIRDQRATLASLIDFRHDKSDTWIGLQELETDPQCIDTATTFTTLPFESLEPYRPQPLESTLGLEHLEEETRARKEFYSRLQEWQSGDGARIIGLASSEGKVREIQTLLGQMDHASLNVQFLPGDIPEGFLIRGEAKDSFRWMDRPKGSPLVVVSEREWLGRHISRKQIHRQRLLPHRTRVDSLLDFADLADGDYLVHLSHGICRYRGLSKMEVRGREEEVISIEFAENVTLHVPLHDAHLLTRYVGLTRSNPKLGKLGSNLWDKTRAAAEKATIDFASDMLQLQATRAHGPGNAFNPDTDWQRAFENAFPYKETEDQAQAIEDTKLDMELAKPMDRLVCGDVGFGKTEVAIRAAFKAVMDGYQVAIMVPTTVLAQQHFETFRERFAAYPISVEMLSRFRNAAQQKAIISETANGKIDLVVGTHRLLSKDVRFANLGLLVIDEEHRFGVRHKERLKQFKTEVDVLSMSATPIPRTLYLALMGARDLSVIETPPADRLPIETLVRTYDPDLVKRAITRELDRGGQVFYLHNRVQTIDSVAAQLNDLVPGAKIEVGHGQMSELQLERVMTQFVAGKTDILVCTTIIENGLDIPNCNTIIIEGADRFGLSQLYQLRGRVGRFKRQAYAYLLLHRHAQMLDLARKRLSAMRQHNQLGAGFRIAMRDLELRGAGNLLGHQQSGHIAGVGFDLYCQLLRQSIQRLKGEEVAARIRANVALDFILEGRSGEASARRSETGFGALVEEEIAATRIDPVSAYLPGEYLPETRLRIDFYRQLAMAGSLETVDEIGEALQDRFGKHPRPVKRLLTVSRIRVRAEMAQIRSVETEGNRLKCLPAHARSGQYIKLSGRFPRLTGNTADLRLRDIEQFLTRQCHNTKP</sequence>
<gene>
    <name evidence="13 16" type="primary">mfd</name>
    <name evidence="16" type="ORF">G0Q06_13560</name>
</gene>
<protein>
    <recommendedName>
        <fullName evidence="12 13">Transcription-repair-coupling factor</fullName>
        <shortName evidence="13">TRCF</shortName>
        <ecNumber evidence="13">3.6.4.-</ecNumber>
    </recommendedName>
</protein>
<evidence type="ECO:0000313" key="16">
    <source>
        <dbReference type="EMBL" id="NDV63486.1"/>
    </source>
</evidence>
<feature type="domain" description="Helicase ATP-binding" evidence="14">
    <location>
        <begin position="601"/>
        <end position="762"/>
    </location>
</feature>
<dbReference type="InterPro" id="IPR011545">
    <property type="entry name" value="DEAD/DEAH_box_helicase_dom"/>
</dbReference>
<dbReference type="InterPro" id="IPR001650">
    <property type="entry name" value="Helicase_C-like"/>
</dbReference>
<dbReference type="Pfam" id="PF03461">
    <property type="entry name" value="TRCF"/>
    <property type="match status" value="1"/>
</dbReference>
<keyword evidence="3 13" id="KW-0547">Nucleotide-binding</keyword>
<comment type="function">
    <text evidence="13">Couples transcription and DNA repair by recognizing RNA polymerase (RNAP) stalled at DNA lesions. Mediates ATP-dependent release of RNAP and its truncated transcript from the DNA, and recruitment of nucleotide excision repair machinery to the damaged site.</text>
</comment>
<dbReference type="InterPro" id="IPR003711">
    <property type="entry name" value="CarD-like/TRCF_RID"/>
</dbReference>
<dbReference type="EMBL" id="JAAGNX010000003">
    <property type="protein sequence ID" value="NDV63486.1"/>
    <property type="molecule type" value="Genomic_DNA"/>
</dbReference>
<dbReference type="NCBIfam" id="TIGR00580">
    <property type="entry name" value="mfd"/>
    <property type="match status" value="1"/>
</dbReference>
<name>A0A6B2M539_9BACT</name>
<dbReference type="InterPro" id="IPR004576">
    <property type="entry name" value="Mfd"/>
</dbReference>
<comment type="caution">
    <text evidence="16">The sequence shown here is derived from an EMBL/GenBank/DDBJ whole genome shotgun (WGS) entry which is preliminary data.</text>
</comment>
<evidence type="ECO:0000313" key="17">
    <source>
        <dbReference type="Proteomes" id="UP000478417"/>
    </source>
</evidence>
<evidence type="ECO:0000256" key="3">
    <source>
        <dbReference type="ARBA" id="ARBA00022741"/>
    </source>
</evidence>
<dbReference type="SMART" id="SM01058">
    <property type="entry name" value="CarD_TRCF"/>
    <property type="match status" value="1"/>
</dbReference>
<dbReference type="GO" id="GO:0005737">
    <property type="term" value="C:cytoplasm"/>
    <property type="evidence" value="ECO:0007669"/>
    <property type="project" value="UniProtKB-SubCell"/>
</dbReference>
<dbReference type="RefSeq" id="WP_163967068.1">
    <property type="nucleotide sequence ID" value="NZ_JAAGNX010000003.1"/>
</dbReference>
<dbReference type="Pfam" id="PF00270">
    <property type="entry name" value="DEAD"/>
    <property type="match status" value="1"/>
</dbReference>
<dbReference type="AlphaFoldDB" id="A0A6B2M539"/>
<comment type="similarity">
    <text evidence="10 13">In the N-terminal section; belongs to the UvrB family.</text>
</comment>
<keyword evidence="8 13" id="KW-0238">DNA-binding</keyword>
<comment type="similarity">
    <text evidence="11 13">In the C-terminal section; belongs to the helicase family. RecG subfamily.</text>
</comment>
<feature type="domain" description="Helicase C-terminal" evidence="15">
    <location>
        <begin position="783"/>
        <end position="937"/>
    </location>
</feature>
<dbReference type="InterPro" id="IPR036101">
    <property type="entry name" value="CarD-like/TRCF_RID_sf"/>
</dbReference>
<evidence type="ECO:0000256" key="10">
    <source>
        <dbReference type="ARBA" id="ARBA00061104"/>
    </source>
</evidence>
<accession>A0A6B2M539</accession>
<dbReference type="InterPro" id="IPR047112">
    <property type="entry name" value="RecG/Mfd"/>
</dbReference>
<evidence type="ECO:0000256" key="11">
    <source>
        <dbReference type="ARBA" id="ARBA00061399"/>
    </source>
</evidence>
<proteinExistence type="inferred from homology"/>
<dbReference type="PROSITE" id="PS51194">
    <property type="entry name" value="HELICASE_CTER"/>
    <property type="match status" value="1"/>
</dbReference>
<dbReference type="Pfam" id="PF00271">
    <property type="entry name" value="Helicase_C"/>
    <property type="match status" value="1"/>
</dbReference>
<dbReference type="HAMAP" id="MF_00969">
    <property type="entry name" value="TRCF"/>
    <property type="match status" value="1"/>
</dbReference>
<keyword evidence="2 13" id="KW-0963">Cytoplasm</keyword>
<dbReference type="Proteomes" id="UP000478417">
    <property type="component" value="Unassembled WGS sequence"/>
</dbReference>
<keyword evidence="4 13" id="KW-0227">DNA damage</keyword>
<reference evidence="16 17" key="1">
    <citation type="submission" date="2020-02" db="EMBL/GenBank/DDBJ databases">
        <title>Albibacoteraceae fam. nov., the first described family within the subdivision 4 Verrucomicrobia.</title>
        <authorList>
            <person name="Xi F."/>
        </authorList>
    </citation>
    <scope>NUCLEOTIDE SEQUENCE [LARGE SCALE GENOMIC DNA]</scope>
    <source>
        <strain evidence="16 17">CK1056</strain>
    </source>
</reference>
<comment type="subcellular location">
    <subcellularLocation>
        <location evidence="1 13">Cytoplasm</location>
    </subcellularLocation>
</comment>
<dbReference type="InterPro" id="IPR005118">
    <property type="entry name" value="TRCF_C"/>
</dbReference>
<dbReference type="InterPro" id="IPR027417">
    <property type="entry name" value="P-loop_NTPase"/>
</dbReference>
<dbReference type="Gene3D" id="2.40.10.170">
    <property type="match status" value="1"/>
</dbReference>
<dbReference type="GO" id="GO:0000716">
    <property type="term" value="P:transcription-coupled nucleotide-excision repair, DNA damage recognition"/>
    <property type="evidence" value="ECO:0007669"/>
    <property type="project" value="UniProtKB-UniRule"/>
</dbReference>
<dbReference type="FunFam" id="3.40.50.300:FF:000546">
    <property type="entry name" value="Transcription-repair-coupling factor"/>
    <property type="match status" value="1"/>
</dbReference>
<dbReference type="CDD" id="cd17991">
    <property type="entry name" value="DEXHc_TRCF"/>
    <property type="match status" value="1"/>
</dbReference>
<evidence type="ECO:0000256" key="5">
    <source>
        <dbReference type="ARBA" id="ARBA00022801"/>
    </source>
</evidence>
<dbReference type="GO" id="GO:0003684">
    <property type="term" value="F:damaged DNA binding"/>
    <property type="evidence" value="ECO:0007669"/>
    <property type="project" value="InterPro"/>
</dbReference>
<dbReference type="Gene3D" id="3.90.1150.50">
    <property type="entry name" value="Transcription-repair-coupling factor, D7 domain"/>
    <property type="match status" value="1"/>
</dbReference>
<dbReference type="GO" id="GO:0003678">
    <property type="term" value="F:DNA helicase activity"/>
    <property type="evidence" value="ECO:0007669"/>
    <property type="project" value="TreeGrafter"/>
</dbReference>
<dbReference type="Gene3D" id="3.40.50.300">
    <property type="entry name" value="P-loop containing nucleotide triphosphate hydrolases"/>
    <property type="match status" value="2"/>
</dbReference>
<evidence type="ECO:0000256" key="6">
    <source>
        <dbReference type="ARBA" id="ARBA00022806"/>
    </source>
</evidence>